<keyword evidence="5" id="KW-1185">Reference proteome</keyword>
<evidence type="ECO:0000313" key="5">
    <source>
        <dbReference type="Proteomes" id="UP000000707"/>
    </source>
</evidence>
<dbReference type="GeneID" id="18249052"/>
<evidence type="ECO:0000313" key="4">
    <source>
        <dbReference type="EMBL" id="EGV61723.1"/>
    </source>
</evidence>
<dbReference type="SUPFAM" id="SSF51569">
    <property type="entry name" value="Aldolase"/>
    <property type="match status" value="1"/>
</dbReference>
<dbReference type="GO" id="GO:0008840">
    <property type="term" value="F:4-hydroxy-tetrahydrodipicolinate synthase activity"/>
    <property type="evidence" value="ECO:0007669"/>
    <property type="project" value="TreeGrafter"/>
</dbReference>
<dbReference type="EMBL" id="GL996527">
    <property type="protein sequence ID" value="EGV61723.1"/>
    <property type="molecule type" value="Genomic_DNA"/>
</dbReference>
<dbReference type="Proteomes" id="UP000000707">
    <property type="component" value="Unassembled WGS sequence"/>
</dbReference>
<feature type="active site" description="Proton donor/acceptor" evidence="2">
    <location>
        <position position="143"/>
    </location>
</feature>
<evidence type="ECO:0000256" key="3">
    <source>
        <dbReference type="PIRSR" id="PIRSR001365-2"/>
    </source>
</evidence>
<dbReference type="InterPro" id="IPR002220">
    <property type="entry name" value="DapA-like"/>
</dbReference>
<evidence type="ECO:0000256" key="1">
    <source>
        <dbReference type="PIRNR" id="PIRNR001365"/>
    </source>
</evidence>
<evidence type="ECO:0008006" key="6">
    <source>
        <dbReference type="Google" id="ProtNLM"/>
    </source>
</evidence>
<dbReference type="RefSeq" id="XP_006687893.1">
    <property type="nucleotide sequence ID" value="XM_006687830.1"/>
</dbReference>
<dbReference type="AlphaFoldDB" id="G3B8A0"/>
<dbReference type="InterPro" id="IPR013785">
    <property type="entry name" value="Aldolase_TIM"/>
</dbReference>
<dbReference type="PANTHER" id="PTHR12128:SF68">
    <property type="entry name" value="DIHYDRODIPICOLINATE SYNTHETASE"/>
    <property type="match status" value="1"/>
</dbReference>
<dbReference type="CDD" id="cd00408">
    <property type="entry name" value="DHDPS-like"/>
    <property type="match status" value="1"/>
</dbReference>
<dbReference type="SMART" id="SM01130">
    <property type="entry name" value="DHDPS"/>
    <property type="match status" value="1"/>
</dbReference>
<accession>G3B8A0</accession>
<dbReference type="HOGENOM" id="CLU_049343_0_0_1"/>
<sequence>MTAPPPRGVYTPLPTFFKNDKNYSLDLDTQMRHLDYIHNSGVSGVLVGGSNGEAVHLEREERYTIVEAVRKRVPDKNFKVLAGIVGVSIKEIVRDINEVRKLGADYAVLLVPGYFGTTLTKQQGIIDWFVSIADQSTLPLIIYNYPGVQNGIDLTFDSYLTLAKHPNIVACKLTHYNFPLYTLLGQSSEIKASNFRVLAGVGQVFVPALSVGIEGCIDGLSNIFPKAMVKIYTDFEAGKLAESSKLQGLVTSVNEMTAVLNILGLKYGLKHKLGFGDLVYGRPPLAQEIDVAVWNKYLPVFNQLLEIEKSL</sequence>
<organism evidence="5">
    <name type="scientific">Candida tenuis (strain ATCC 10573 / BCRC 21748 / CBS 615 / JCM 9827 / NBRC 10315 / NRRL Y-1498 / VKM Y-70)</name>
    <name type="common">Yeast</name>
    <name type="synonym">Yamadazyma tenuis</name>
    <dbReference type="NCBI Taxonomy" id="590646"/>
    <lineage>
        <taxon>Eukaryota</taxon>
        <taxon>Fungi</taxon>
        <taxon>Dikarya</taxon>
        <taxon>Ascomycota</taxon>
        <taxon>Saccharomycotina</taxon>
        <taxon>Pichiomycetes</taxon>
        <taxon>Debaryomycetaceae</taxon>
        <taxon>Yamadazyma</taxon>
    </lineage>
</organism>
<gene>
    <name evidence="4" type="ORF">CANTEDRAFT_124757</name>
</gene>
<evidence type="ECO:0000256" key="2">
    <source>
        <dbReference type="PIRSR" id="PIRSR001365-1"/>
    </source>
</evidence>
<dbReference type="KEGG" id="cten:18249052"/>
<proteinExistence type="inferred from homology"/>
<dbReference type="PRINTS" id="PR00146">
    <property type="entry name" value="DHPICSNTHASE"/>
</dbReference>
<protein>
    <recommendedName>
        <fullName evidence="6">Aldolase</fullName>
    </recommendedName>
</protein>
<name>G3B8A0_CANTC</name>
<comment type="similarity">
    <text evidence="1">Belongs to the DapA family.</text>
</comment>
<feature type="binding site" evidence="3">
    <location>
        <position position="217"/>
    </location>
    <ligand>
        <name>pyruvate</name>
        <dbReference type="ChEBI" id="CHEBI:15361"/>
    </ligand>
</feature>
<keyword evidence="1" id="KW-0456">Lyase</keyword>
<dbReference type="Gene3D" id="3.20.20.70">
    <property type="entry name" value="Aldolase class I"/>
    <property type="match status" value="1"/>
</dbReference>
<dbReference type="OrthoDB" id="191315at2759"/>
<dbReference type="STRING" id="590646.G3B8A0"/>
<feature type="active site" description="Schiff-base intermediate with substrate" evidence="2">
    <location>
        <position position="172"/>
    </location>
</feature>
<dbReference type="PANTHER" id="PTHR12128">
    <property type="entry name" value="DIHYDRODIPICOLINATE SYNTHASE"/>
    <property type="match status" value="1"/>
</dbReference>
<dbReference type="PIRSF" id="PIRSF001365">
    <property type="entry name" value="DHDPS"/>
    <property type="match status" value="1"/>
</dbReference>
<dbReference type="eggNOG" id="ENOG502RFPT">
    <property type="taxonomic scope" value="Eukaryota"/>
</dbReference>
<reference evidence="4 5" key="1">
    <citation type="journal article" date="2011" name="Proc. Natl. Acad. Sci. U.S.A.">
        <title>Comparative genomics of xylose-fermenting fungi for enhanced biofuel production.</title>
        <authorList>
            <person name="Wohlbach D.J."/>
            <person name="Kuo A."/>
            <person name="Sato T.K."/>
            <person name="Potts K.M."/>
            <person name="Salamov A.A."/>
            <person name="LaButti K.M."/>
            <person name="Sun H."/>
            <person name="Clum A."/>
            <person name="Pangilinan J.L."/>
            <person name="Lindquist E.A."/>
            <person name="Lucas S."/>
            <person name="Lapidus A."/>
            <person name="Jin M."/>
            <person name="Gunawan C."/>
            <person name="Balan V."/>
            <person name="Dale B.E."/>
            <person name="Jeffries T.W."/>
            <person name="Zinkel R."/>
            <person name="Barry K.W."/>
            <person name="Grigoriev I.V."/>
            <person name="Gasch A.P."/>
        </authorList>
    </citation>
    <scope>NUCLEOTIDE SEQUENCE [LARGE SCALE GENOMIC DNA]</scope>
    <source>
        <strain evidence="5">ATCC 10573 / BCRC 21748 / CBS 615 / JCM 9827 / NBRC 10315 / NRRL Y-1498 / VKM Y-70</strain>
    </source>
</reference>
<dbReference type="Pfam" id="PF00701">
    <property type="entry name" value="DHDPS"/>
    <property type="match status" value="1"/>
</dbReference>